<dbReference type="CDD" id="cd02440">
    <property type="entry name" value="AdoMet_MTases"/>
    <property type="match status" value="1"/>
</dbReference>
<dbReference type="UniPathway" id="UPA00079">
    <property type="reaction ID" value="UER00169"/>
</dbReference>
<evidence type="ECO:0000256" key="1">
    <source>
        <dbReference type="ARBA" id="ARBA00022428"/>
    </source>
</evidence>
<dbReference type="GO" id="GO:0008425">
    <property type="term" value="F:2-methoxy-6-polyprenyl-1,4-benzoquinol methyltransferase activity"/>
    <property type="evidence" value="ECO:0007669"/>
    <property type="project" value="UniProtKB-UniRule"/>
</dbReference>
<dbReference type="PROSITE" id="PS01184">
    <property type="entry name" value="UBIE_2"/>
    <property type="match status" value="1"/>
</dbReference>
<protein>
    <recommendedName>
        <fullName evidence="6">Ubiquinone/menaquinone biosynthesis C-methyltransferase UbiE</fullName>
        <ecNumber evidence="6">2.1.1.163</ecNumber>
        <ecNumber evidence="6">2.1.1.201</ecNumber>
    </recommendedName>
    <alternativeName>
        <fullName evidence="6">2-methoxy-6-polyprenyl-1,4-benzoquinol methylase</fullName>
    </alternativeName>
    <alternativeName>
        <fullName evidence="6">Demethylmenaquinone methyltransferase</fullName>
    </alternativeName>
</protein>
<dbReference type="NCBIfam" id="TIGR01934">
    <property type="entry name" value="MenG_MenH_UbiE"/>
    <property type="match status" value="1"/>
</dbReference>
<dbReference type="PANTHER" id="PTHR43591:SF24">
    <property type="entry name" value="2-METHOXY-6-POLYPRENYL-1,4-BENZOQUINOL METHYLASE, MITOCHONDRIAL"/>
    <property type="match status" value="1"/>
</dbReference>
<comment type="catalytic activity">
    <reaction evidence="6">
        <text>a 2-demethylmenaquinol + S-adenosyl-L-methionine = a menaquinol + S-adenosyl-L-homocysteine + H(+)</text>
        <dbReference type="Rhea" id="RHEA:42640"/>
        <dbReference type="Rhea" id="RHEA-COMP:9539"/>
        <dbReference type="Rhea" id="RHEA-COMP:9563"/>
        <dbReference type="ChEBI" id="CHEBI:15378"/>
        <dbReference type="ChEBI" id="CHEBI:18151"/>
        <dbReference type="ChEBI" id="CHEBI:55437"/>
        <dbReference type="ChEBI" id="CHEBI:57856"/>
        <dbReference type="ChEBI" id="CHEBI:59789"/>
        <dbReference type="EC" id="2.1.1.163"/>
    </reaction>
</comment>
<dbReference type="EMBL" id="LN906597">
    <property type="protein sequence ID" value="CUT17002.1"/>
    <property type="molecule type" value="Genomic_DNA"/>
</dbReference>
<keyword evidence="4 6" id="KW-0831">Ubiquinone biosynthesis</keyword>
<dbReference type="HAMAP" id="MF_01813">
    <property type="entry name" value="MenG_UbiE_methyltr"/>
    <property type="match status" value="1"/>
</dbReference>
<evidence type="ECO:0000256" key="4">
    <source>
        <dbReference type="ARBA" id="ARBA00022688"/>
    </source>
</evidence>
<dbReference type="EC" id="2.1.1.201" evidence="6"/>
<dbReference type="SUPFAM" id="SSF53335">
    <property type="entry name" value="S-adenosyl-L-methionine-dependent methyltransferases"/>
    <property type="match status" value="1"/>
</dbReference>
<reference evidence="8" key="1">
    <citation type="submission" date="2015-11" db="EMBL/GenBank/DDBJ databases">
        <authorList>
            <person name="Seth-Smith H.M.B."/>
        </authorList>
    </citation>
    <scope>NUCLEOTIDE SEQUENCE [LARGE SCALE GENOMIC DNA]</scope>
    <source>
        <strain evidence="8">2013Ark11</strain>
    </source>
</reference>
<comment type="similarity">
    <text evidence="6">Belongs to the class I-like SAM-binding methyltransferase superfamily. MenG/UbiE family.</text>
</comment>
<feature type="binding site" evidence="6">
    <location>
        <position position="89"/>
    </location>
    <ligand>
        <name>S-adenosyl-L-methionine</name>
        <dbReference type="ChEBI" id="CHEBI:59789"/>
    </ligand>
</feature>
<organism evidence="7 8">
    <name type="scientific">Candidatus Ichthyocystis hellenicum</name>
    <dbReference type="NCBI Taxonomy" id="1561003"/>
    <lineage>
        <taxon>Bacteria</taxon>
        <taxon>Pseudomonadati</taxon>
        <taxon>Pseudomonadota</taxon>
        <taxon>Betaproteobacteria</taxon>
        <taxon>Burkholderiales</taxon>
        <taxon>Candidatus Ichthyocystis</taxon>
    </lineage>
</organism>
<keyword evidence="7" id="KW-0830">Ubiquinone</keyword>
<dbReference type="PROSITE" id="PS01183">
    <property type="entry name" value="UBIE_1"/>
    <property type="match status" value="1"/>
</dbReference>
<sequence length="241" mass="27860">MRKNHYFGFKKVTEKEKTERVKQVFQNVSPKYNLMNDIMSLGLHRLWKKIAVCAGNIYNPETKILDVASGSGDLALLWAEKSNQVIVTDINQHMLEIAKSRLINQGVILPSVLCSGEKLPFQDKCFEVVSCSFGVRNMTNKDLFLSESYRVLQRGGKLIILEFSKPYNWIKRWYNLYSWHVIPWLGEVVAHDRDSYQYLVESIRMHPCQETFKNMIHSSGFNEVCYHNIMGGIVALHVGIK</sequence>
<gene>
    <name evidence="6 7" type="primary">ubiE</name>
    <name evidence="7" type="ORF">Ark11_0143</name>
</gene>
<accession>A0A0S4M2M9</accession>
<dbReference type="InterPro" id="IPR023576">
    <property type="entry name" value="UbiE/COQ5_MeTrFase_CS"/>
</dbReference>
<dbReference type="STRING" id="1561003.Ark11_0143"/>
<proteinExistence type="inferred from homology"/>
<dbReference type="RefSeq" id="WP_092342561.1">
    <property type="nucleotide sequence ID" value="NZ_FLSL01000087.1"/>
</dbReference>
<comment type="function">
    <text evidence="6">Methyltransferase required for the conversion of demethylmenaquinol (DMKH2) to menaquinol (MKH2) and the conversion of 2-polyprenyl-6-methoxy-1,4-benzoquinol (DDMQH2) to 2-polyprenyl-3-methyl-6-methoxy-1,4-benzoquinol (DMQH2).</text>
</comment>
<evidence type="ECO:0000256" key="5">
    <source>
        <dbReference type="ARBA" id="ARBA00022691"/>
    </source>
</evidence>
<comment type="pathway">
    <text evidence="6">Quinol/quinone metabolism; menaquinone biosynthesis; menaquinol from 1,4-dihydroxy-2-naphthoate: step 2/2.</text>
</comment>
<comment type="catalytic activity">
    <reaction evidence="6">
        <text>a 2-methoxy-6-(all-trans-polyprenyl)benzene-1,4-diol + S-adenosyl-L-methionine = a 5-methoxy-2-methyl-3-(all-trans-polyprenyl)benzene-1,4-diol + S-adenosyl-L-homocysteine + H(+)</text>
        <dbReference type="Rhea" id="RHEA:28286"/>
        <dbReference type="Rhea" id="RHEA-COMP:10858"/>
        <dbReference type="Rhea" id="RHEA-COMP:10859"/>
        <dbReference type="ChEBI" id="CHEBI:15378"/>
        <dbReference type="ChEBI" id="CHEBI:57856"/>
        <dbReference type="ChEBI" id="CHEBI:59789"/>
        <dbReference type="ChEBI" id="CHEBI:84166"/>
        <dbReference type="ChEBI" id="CHEBI:84167"/>
        <dbReference type="EC" id="2.1.1.201"/>
    </reaction>
</comment>
<comment type="pathway">
    <text evidence="6">Cofactor biosynthesis; ubiquinone biosynthesis.</text>
</comment>
<keyword evidence="1 6" id="KW-0474">Menaquinone biosynthesis</keyword>
<dbReference type="PROSITE" id="PS51608">
    <property type="entry name" value="SAM_MT_UBIE"/>
    <property type="match status" value="1"/>
</dbReference>
<evidence type="ECO:0000256" key="3">
    <source>
        <dbReference type="ARBA" id="ARBA00022679"/>
    </source>
</evidence>
<dbReference type="EC" id="2.1.1.163" evidence="6"/>
<evidence type="ECO:0000256" key="6">
    <source>
        <dbReference type="HAMAP-Rule" id="MF_01813"/>
    </source>
</evidence>
<dbReference type="Proteomes" id="UP000198651">
    <property type="component" value="Chromosome I"/>
</dbReference>
<feature type="binding site" evidence="6">
    <location>
        <position position="71"/>
    </location>
    <ligand>
        <name>S-adenosyl-L-methionine</name>
        <dbReference type="ChEBI" id="CHEBI:59789"/>
    </ligand>
</feature>
<dbReference type="GO" id="GO:0009234">
    <property type="term" value="P:menaquinone biosynthetic process"/>
    <property type="evidence" value="ECO:0007669"/>
    <property type="project" value="UniProtKB-UniRule"/>
</dbReference>
<keyword evidence="8" id="KW-1185">Reference proteome</keyword>
<dbReference type="GO" id="GO:0043770">
    <property type="term" value="F:demethylmenaquinone methyltransferase activity"/>
    <property type="evidence" value="ECO:0007669"/>
    <property type="project" value="UniProtKB-UniRule"/>
</dbReference>
<keyword evidence="3 6" id="KW-0808">Transferase</keyword>
<dbReference type="Gene3D" id="3.40.50.150">
    <property type="entry name" value="Vaccinia Virus protein VP39"/>
    <property type="match status" value="1"/>
</dbReference>
<keyword evidence="5 6" id="KW-0949">S-adenosyl-L-methionine</keyword>
<dbReference type="PATRIC" id="fig|1561003.3.peg.143"/>
<dbReference type="PANTHER" id="PTHR43591">
    <property type="entry name" value="METHYLTRANSFERASE"/>
    <property type="match status" value="1"/>
</dbReference>
<keyword evidence="2 6" id="KW-0489">Methyltransferase</keyword>
<name>A0A0S4M2M9_9BURK</name>
<dbReference type="UniPathway" id="UPA00232"/>
<dbReference type="OrthoDB" id="9808140at2"/>
<dbReference type="InterPro" id="IPR029063">
    <property type="entry name" value="SAM-dependent_MTases_sf"/>
</dbReference>
<feature type="binding site" evidence="6">
    <location>
        <position position="132"/>
    </location>
    <ligand>
        <name>S-adenosyl-L-methionine</name>
        <dbReference type="ChEBI" id="CHEBI:59789"/>
    </ligand>
</feature>
<dbReference type="GO" id="GO:0009060">
    <property type="term" value="P:aerobic respiration"/>
    <property type="evidence" value="ECO:0007669"/>
    <property type="project" value="UniProtKB-UniRule"/>
</dbReference>
<dbReference type="Pfam" id="PF01209">
    <property type="entry name" value="Ubie_methyltran"/>
    <property type="match status" value="1"/>
</dbReference>
<dbReference type="AlphaFoldDB" id="A0A0S4M2M9"/>
<evidence type="ECO:0000313" key="8">
    <source>
        <dbReference type="Proteomes" id="UP000198651"/>
    </source>
</evidence>
<evidence type="ECO:0000256" key="2">
    <source>
        <dbReference type="ARBA" id="ARBA00022603"/>
    </source>
</evidence>
<dbReference type="InterPro" id="IPR004033">
    <property type="entry name" value="UbiE/COQ5_MeTrFase"/>
</dbReference>
<comment type="caution">
    <text evidence="6">Lacks conserved residue(s) required for the propagation of feature annotation.</text>
</comment>
<evidence type="ECO:0000313" key="7">
    <source>
        <dbReference type="EMBL" id="CUT17002.1"/>
    </source>
</evidence>
<dbReference type="GO" id="GO:0032259">
    <property type="term" value="P:methylation"/>
    <property type="evidence" value="ECO:0007669"/>
    <property type="project" value="UniProtKB-KW"/>
</dbReference>